<evidence type="ECO:0000256" key="1">
    <source>
        <dbReference type="ARBA" id="ARBA00004141"/>
    </source>
</evidence>
<dbReference type="Pfam" id="PF02361">
    <property type="entry name" value="CbiQ"/>
    <property type="match status" value="1"/>
</dbReference>
<dbReference type="EMBL" id="RYZS01000002">
    <property type="protein sequence ID" value="RVU92550.1"/>
    <property type="molecule type" value="Genomic_DNA"/>
</dbReference>
<evidence type="ECO:0000256" key="3">
    <source>
        <dbReference type="ARBA" id="ARBA00022692"/>
    </source>
</evidence>
<dbReference type="PANTHER" id="PTHR34857">
    <property type="entry name" value="SLL0384 PROTEIN"/>
    <property type="match status" value="1"/>
</dbReference>
<feature type="transmembrane region" description="Helical" evidence="6">
    <location>
        <begin position="57"/>
        <end position="75"/>
    </location>
</feature>
<dbReference type="GO" id="GO:0005886">
    <property type="term" value="C:plasma membrane"/>
    <property type="evidence" value="ECO:0007669"/>
    <property type="project" value="UniProtKB-ARBA"/>
</dbReference>
<dbReference type="CDD" id="cd16914">
    <property type="entry name" value="EcfT"/>
    <property type="match status" value="1"/>
</dbReference>
<feature type="transmembrane region" description="Helical" evidence="6">
    <location>
        <begin position="223"/>
        <end position="242"/>
    </location>
</feature>
<evidence type="ECO:0000313" key="8">
    <source>
        <dbReference type="Proteomes" id="UP000288388"/>
    </source>
</evidence>
<reference evidence="7 8" key="1">
    <citation type="submission" date="2018-12" db="EMBL/GenBank/DDBJ databases">
        <title>A novel vanA-carrying plasmid in a clinical isolate of Enterococcus avium.</title>
        <authorList>
            <person name="Bernasconi O.J."/>
            <person name="Luzzaro F."/>
            <person name="Endimiani A."/>
        </authorList>
    </citation>
    <scope>NUCLEOTIDE SEQUENCE [LARGE SCALE GENOMIC DNA]</scope>
    <source>
        <strain evidence="7 8">LC0559/18</strain>
    </source>
</reference>
<evidence type="ECO:0000256" key="5">
    <source>
        <dbReference type="ARBA" id="ARBA00023136"/>
    </source>
</evidence>
<comment type="caution">
    <text evidence="7">The sequence shown here is derived from an EMBL/GenBank/DDBJ whole genome shotgun (WGS) entry which is preliminary data.</text>
</comment>
<organism evidence="7 8">
    <name type="scientific">Enterococcus avium</name>
    <name type="common">Streptococcus avium</name>
    <dbReference type="NCBI Taxonomy" id="33945"/>
    <lineage>
        <taxon>Bacteria</taxon>
        <taxon>Bacillati</taxon>
        <taxon>Bacillota</taxon>
        <taxon>Bacilli</taxon>
        <taxon>Lactobacillales</taxon>
        <taxon>Enterococcaceae</taxon>
        <taxon>Enterococcus</taxon>
    </lineage>
</organism>
<feature type="transmembrane region" description="Helical" evidence="6">
    <location>
        <begin position="14"/>
        <end position="45"/>
    </location>
</feature>
<evidence type="ECO:0000256" key="6">
    <source>
        <dbReference type="SAM" id="Phobius"/>
    </source>
</evidence>
<keyword evidence="4 6" id="KW-1133">Transmembrane helix</keyword>
<sequence length="245" mass="27295">MANPIEKWYPSTKLMIVLTIIIISMFSTIPPVQNVLFGVALLLSLCSGKIGRFLTTFFKSIFIIVLFIFLVQVFIVKNEDSQPIWWFISYSQIGLDTSIGLSSRIVAISSIIIWFFQVTSVKDIVAALEKARIPKKVTFVISATIQLVPQMTKLSQTITDAQRARGIETEGSVLVRMKAFIPMMGPLVLTSIQQTDERVLTLEARGFSAPIKKTAYYSMKKTALDYLIVVVCLLGLVAYFIGGPL</sequence>
<proteinExistence type="predicted"/>
<evidence type="ECO:0000313" key="7">
    <source>
        <dbReference type="EMBL" id="RVU92550.1"/>
    </source>
</evidence>
<comment type="subcellular location">
    <subcellularLocation>
        <location evidence="1">Membrane</location>
        <topology evidence="1">Multi-pass membrane protein</topology>
    </subcellularLocation>
</comment>
<dbReference type="RefSeq" id="WP_049221782.1">
    <property type="nucleotide sequence ID" value="NZ_JBDMGC010000061.1"/>
</dbReference>
<dbReference type="InterPro" id="IPR003339">
    <property type="entry name" value="ABC/ECF_trnsptr_transmembrane"/>
</dbReference>
<evidence type="ECO:0000256" key="4">
    <source>
        <dbReference type="ARBA" id="ARBA00022989"/>
    </source>
</evidence>
<dbReference type="Proteomes" id="UP000288388">
    <property type="component" value="Unassembled WGS sequence"/>
</dbReference>
<keyword evidence="5 6" id="KW-0472">Membrane</keyword>
<name>A0A2N8PTS7_ENTAV</name>
<gene>
    <name evidence="7" type="ORF">EK398_18725</name>
</gene>
<evidence type="ECO:0000256" key="2">
    <source>
        <dbReference type="ARBA" id="ARBA00022475"/>
    </source>
</evidence>
<dbReference type="InterPro" id="IPR051611">
    <property type="entry name" value="ECF_transporter_component"/>
</dbReference>
<accession>A0A2N8PTS7</accession>
<keyword evidence="2" id="KW-1003">Cell membrane</keyword>
<dbReference type="AlphaFoldDB" id="A0A2N8PTS7"/>
<dbReference type="PANTHER" id="PTHR34857:SF2">
    <property type="entry name" value="SLL0384 PROTEIN"/>
    <property type="match status" value="1"/>
</dbReference>
<protein>
    <submittedName>
        <fullName evidence="7">Energy-coupling factor transporter transmembrane protein EcfT</fullName>
    </submittedName>
</protein>
<keyword evidence="3 6" id="KW-0812">Transmembrane</keyword>